<reference evidence="1" key="2">
    <citation type="submission" date="2021-04" db="EMBL/GenBank/DDBJ databases">
        <authorList>
            <person name="Gilroy R."/>
        </authorList>
    </citation>
    <scope>NUCLEOTIDE SEQUENCE</scope>
    <source>
        <strain evidence="1">ChiBcec8-14828</strain>
    </source>
</reference>
<dbReference type="GO" id="GO:0005829">
    <property type="term" value="C:cytosol"/>
    <property type="evidence" value="ECO:0007669"/>
    <property type="project" value="TreeGrafter"/>
</dbReference>
<name>A0A9D2M2M9_9FIRM</name>
<dbReference type="Proteomes" id="UP000824209">
    <property type="component" value="Unassembled WGS sequence"/>
</dbReference>
<reference evidence="1" key="1">
    <citation type="journal article" date="2021" name="PeerJ">
        <title>Extensive microbial diversity within the chicken gut microbiome revealed by metagenomics and culture.</title>
        <authorList>
            <person name="Gilroy R."/>
            <person name="Ravi A."/>
            <person name="Getino M."/>
            <person name="Pursley I."/>
            <person name="Horton D.L."/>
            <person name="Alikhan N.F."/>
            <person name="Baker D."/>
            <person name="Gharbi K."/>
            <person name="Hall N."/>
            <person name="Watson M."/>
            <person name="Adriaenssens E.M."/>
            <person name="Foster-Nyarko E."/>
            <person name="Jarju S."/>
            <person name="Secka A."/>
            <person name="Antonio M."/>
            <person name="Oren A."/>
            <person name="Chaudhuri R.R."/>
            <person name="La Ragione R."/>
            <person name="Hildebrand F."/>
            <person name="Pallen M.J."/>
        </authorList>
    </citation>
    <scope>NUCLEOTIDE SEQUENCE</scope>
    <source>
        <strain evidence="1">ChiBcec8-14828</strain>
    </source>
</reference>
<dbReference type="EMBL" id="DWYA01000050">
    <property type="protein sequence ID" value="HJB39793.1"/>
    <property type="molecule type" value="Genomic_DNA"/>
</dbReference>
<dbReference type="PROSITE" id="PS01332">
    <property type="entry name" value="HTH_RRF2_1"/>
    <property type="match status" value="1"/>
</dbReference>
<comment type="caution">
    <text evidence="1">The sequence shown here is derived from an EMBL/GenBank/DDBJ whole genome shotgun (WGS) entry which is preliminary data.</text>
</comment>
<dbReference type="Pfam" id="PF02082">
    <property type="entry name" value="Rrf2"/>
    <property type="match status" value="1"/>
</dbReference>
<dbReference type="InterPro" id="IPR030489">
    <property type="entry name" value="TR_Rrf2-type_CS"/>
</dbReference>
<protein>
    <submittedName>
        <fullName evidence="1">Rrf2 family transcriptional regulator</fullName>
    </submittedName>
</protein>
<dbReference type="InterPro" id="IPR036388">
    <property type="entry name" value="WH-like_DNA-bd_sf"/>
</dbReference>
<dbReference type="SUPFAM" id="SSF46785">
    <property type="entry name" value="Winged helix' DNA-binding domain"/>
    <property type="match status" value="1"/>
</dbReference>
<accession>A0A9D2M2M9</accession>
<proteinExistence type="predicted"/>
<gene>
    <name evidence="1" type="ORF">H9943_05290</name>
</gene>
<dbReference type="PANTHER" id="PTHR33221">
    <property type="entry name" value="WINGED HELIX-TURN-HELIX TRANSCRIPTIONAL REGULATOR, RRF2 FAMILY"/>
    <property type="match status" value="1"/>
</dbReference>
<dbReference type="PROSITE" id="PS51197">
    <property type="entry name" value="HTH_RRF2_2"/>
    <property type="match status" value="1"/>
</dbReference>
<dbReference type="AlphaFoldDB" id="A0A9D2M2M9"/>
<dbReference type="InterPro" id="IPR000944">
    <property type="entry name" value="Tscrpt_reg_Rrf2"/>
</dbReference>
<evidence type="ECO:0000313" key="1">
    <source>
        <dbReference type="EMBL" id="HJB39793.1"/>
    </source>
</evidence>
<organism evidence="1 2">
    <name type="scientific">Candidatus Ruthenibacterium avium</name>
    <dbReference type="NCBI Taxonomy" id="2838751"/>
    <lineage>
        <taxon>Bacteria</taxon>
        <taxon>Bacillati</taxon>
        <taxon>Bacillota</taxon>
        <taxon>Clostridia</taxon>
        <taxon>Eubacteriales</taxon>
        <taxon>Oscillospiraceae</taxon>
        <taxon>Ruthenibacterium</taxon>
    </lineage>
</organism>
<dbReference type="GO" id="GO:0003700">
    <property type="term" value="F:DNA-binding transcription factor activity"/>
    <property type="evidence" value="ECO:0007669"/>
    <property type="project" value="TreeGrafter"/>
</dbReference>
<dbReference type="PANTHER" id="PTHR33221:SF2">
    <property type="entry name" value="TRANSCRIPTIONAL REGULATOR"/>
    <property type="match status" value="1"/>
</dbReference>
<dbReference type="Gene3D" id="1.10.10.10">
    <property type="entry name" value="Winged helix-like DNA-binding domain superfamily/Winged helix DNA-binding domain"/>
    <property type="match status" value="1"/>
</dbReference>
<dbReference type="InterPro" id="IPR036390">
    <property type="entry name" value="WH_DNA-bd_sf"/>
</dbReference>
<evidence type="ECO:0000313" key="2">
    <source>
        <dbReference type="Proteomes" id="UP000824209"/>
    </source>
</evidence>
<dbReference type="NCBIfam" id="TIGR00738">
    <property type="entry name" value="rrf2_super"/>
    <property type="match status" value="1"/>
</dbReference>
<sequence>MQITQESDYAIRIVYCLAKSRVRRDARSISEEMGVTLRFSLKILGKLVGAGIVSSYKGNKGGYELAKEPSQITFKDVIEAVEGSYYMIRCLNEETPCNRGASQTCSFRKVFCEITDEVNRRLEAANFETLLQQEE</sequence>